<gene>
    <name evidence="2" type="ORF">H7U22_17265</name>
</gene>
<reference evidence="2 3" key="1">
    <citation type="submission" date="2020-08" db="EMBL/GenBank/DDBJ databases">
        <authorList>
            <person name="Sun Q."/>
            <person name="Inoue M."/>
        </authorList>
    </citation>
    <scope>NUCLEOTIDE SEQUENCE [LARGE SCALE GENOMIC DNA]</scope>
    <source>
        <strain evidence="2 3">CCM 8938</strain>
    </source>
</reference>
<dbReference type="PANTHER" id="PTHR46401:SF8">
    <property type="entry name" value="BLL6006 PROTEIN"/>
    <property type="match status" value="1"/>
</dbReference>
<dbReference type="InterPro" id="IPR001296">
    <property type="entry name" value="Glyco_trans_1"/>
</dbReference>
<keyword evidence="3" id="KW-1185">Reference proteome</keyword>
<sequence length="407" mass="46951">MLKVKIGIPFNENYAPNAGGGFSYTTQLIKAIDNHQFNEQIEIVFLDFTGKSQIQFKKQLLSFHPFKNAGFKDFVRKTKIILLKKLAFGYFKTLLNRIEGKHAKARGLYIAQHLQENKIAFLFYANPDGNTFDYPFVTTHWDIGHSSTYMFPEFTEAFESRKHYYEQIIIKALAVLTETETGKKELVKYTNLNEKRIFVMPMFPGAIINHNVNKDEQQAILNRYGLRENEFFIYPAQFWAHKNHIILIDSLKLVLAEKPNVKLVFTGSNKGNLDYIKNYIQNENLGEHIKVLGFVSNEELYTFYKNAIALTMPTFLGPSNMPPLEAANLGCPVILSDLEGHRELMGAYASYFNPLNTEELSEKMLFQINMQKSKKDFENKDIFSVGNAMVAFETALLEIIQVRKNWQ</sequence>
<feature type="domain" description="Glycosyl transferase family 1" evidence="1">
    <location>
        <begin position="228"/>
        <end position="379"/>
    </location>
</feature>
<name>A0ABR7KWH4_9SPHI</name>
<evidence type="ECO:0000313" key="2">
    <source>
        <dbReference type="EMBL" id="MBC6112175.1"/>
    </source>
</evidence>
<dbReference type="RefSeq" id="WP_187072603.1">
    <property type="nucleotide sequence ID" value="NZ_JACRYL010000017.1"/>
</dbReference>
<dbReference type="CDD" id="cd03809">
    <property type="entry name" value="GT4_MtfB-like"/>
    <property type="match status" value="1"/>
</dbReference>
<evidence type="ECO:0000259" key="1">
    <source>
        <dbReference type="Pfam" id="PF00534"/>
    </source>
</evidence>
<evidence type="ECO:0000313" key="3">
    <source>
        <dbReference type="Proteomes" id="UP000652755"/>
    </source>
</evidence>
<accession>A0ABR7KWH4</accession>
<dbReference type="Proteomes" id="UP000652755">
    <property type="component" value="Unassembled WGS sequence"/>
</dbReference>
<comment type="caution">
    <text evidence="2">The sequence shown here is derived from an EMBL/GenBank/DDBJ whole genome shotgun (WGS) entry which is preliminary data.</text>
</comment>
<dbReference type="Gene3D" id="3.40.50.2000">
    <property type="entry name" value="Glycogen Phosphorylase B"/>
    <property type="match status" value="1"/>
</dbReference>
<dbReference type="Pfam" id="PF00534">
    <property type="entry name" value="Glycos_transf_1"/>
    <property type="match status" value="1"/>
</dbReference>
<dbReference type="PANTHER" id="PTHR46401">
    <property type="entry name" value="GLYCOSYLTRANSFERASE WBBK-RELATED"/>
    <property type="match status" value="1"/>
</dbReference>
<proteinExistence type="predicted"/>
<dbReference type="SUPFAM" id="SSF53756">
    <property type="entry name" value="UDP-Glycosyltransferase/glycogen phosphorylase"/>
    <property type="match status" value="1"/>
</dbReference>
<protein>
    <submittedName>
        <fullName evidence="2">Glycosyltransferase family 4 protein</fullName>
    </submittedName>
</protein>
<dbReference type="EMBL" id="JACRYL010000017">
    <property type="protein sequence ID" value="MBC6112175.1"/>
    <property type="molecule type" value="Genomic_DNA"/>
</dbReference>
<organism evidence="2 3">
    <name type="scientific">Pedobacter fastidiosus</name>
    <dbReference type="NCBI Taxonomy" id="2765361"/>
    <lineage>
        <taxon>Bacteria</taxon>
        <taxon>Pseudomonadati</taxon>
        <taxon>Bacteroidota</taxon>
        <taxon>Sphingobacteriia</taxon>
        <taxon>Sphingobacteriales</taxon>
        <taxon>Sphingobacteriaceae</taxon>
        <taxon>Pedobacter</taxon>
    </lineage>
</organism>